<sequence>MQNDERVEKFRQLVANKYLIYNSLFLNLPSENKTYTGVFIPLLHKLSKDGYRKDAEPKEIIEDFFENHSQLKTDQEKNDLLFKMIKYIERQVVLFDSIEDAAFPSFKKQKIEDVLHTDSENYQDLVKHLKSFSSRVVFTAHPTQFYPNNVQTIMHELRHAVQNDSITKIDNLLQQLAYTPFINREKPTPFDEAESIIFYLRYVYYETLGKIYHQVAKAAHLPPDFNPNLLEMGFWPGGDRDGNPFVTKETTYKVATQLRITIMKCYYNHLKILMRKLTFREVNESLNKLKDKLYKQIFKSKTSLTSEEILEIMYHVRTLVVENYKSLNIDLIDDFIGRVHLFGNHFAALDIRQDSSIHNQVITAIFNKEFGIDYNELSSEEKLNYLTQKSLAIHPDDYSDDLVVDTIRNVYQIREIQELNGQRGLHRYIISNSEHIFDVLQVYALFKYCGYQEEDINIDIVPLFETMDGMDNSEAVMKSLYENKVYRKHLHKRNKEQHIMLGFSDGTKDGGYLKANWEIYRTKERLTTLSRKEGYQVVFFDGRGGPPARGGGKTHQFYAAQGNEIANEKIQLTIQGQTITSVFGTHEQATYNFEQLLLAGVKSKQNKGWKPNHKELLTDLADKSYEKYVSLKEHELFIPYLEEMTTLNYYGATNIGSRPTKRNQNAKLSLKDLRAIPFVGSWGLIRQNVPGYYGLGTALDSYADQFHVIEELYEYSAFFRSLVLNSIMSMKKSYFPLTSYMKYDNKYGEFWKNLRREYELTKKLVLKLTKQTELMENEDLARKSISMREDIVLPLLSIQQYALQKIQENDPNKEIYEKMVIRALFGNINASRNSA</sequence>
<dbReference type="PANTHER" id="PTHR30523">
    <property type="entry name" value="PHOSPHOENOLPYRUVATE CARBOXYLASE"/>
    <property type="match status" value="1"/>
</dbReference>
<dbReference type="GO" id="GO:0006099">
    <property type="term" value="P:tricarboxylic acid cycle"/>
    <property type="evidence" value="ECO:0007669"/>
    <property type="project" value="InterPro"/>
</dbReference>
<dbReference type="InterPro" id="IPR021135">
    <property type="entry name" value="PEP_COase"/>
</dbReference>
<protein>
    <recommendedName>
        <fullName evidence="2">Phosphoenolpyruvate carboxylase</fullName>
    </recommendedName>
</protein>
<dbReference type="GO" id="GO:0005829">
    <property type="term" value="C:cytosol"/>
    <property type="evidence" value="ECO:0007669"/>
    <property type="project" value="TreeGrafter"/>
</dbReference>
<proteinExistence type="predicted"/>
<dbReference type="AlphaFoldDB" id="A0A1G7UU31"/>
<dbReference type="EMBL" id="FNCW01000002">
    <property type="protein sequence ID" value="SDG50781.1"/>
    <property type="molecule type" value="Genomic_DNA"/>
</dbReference>
<dbReference type="OrthoDB" id="9768133at2"/>
<dbReference type="STRING" id="470826.SAMN04488027_102276"/>
<dbReference type="SUPFAM" id="SSF51621">
    <property type="entry name" value="Phosphoenolpyruvate/pyruvate domain"/>
    <property type="match status" value="1"/>
</dbReference>
<dbReference type="Proteomes" id="UP000199296">
    <property type="component" value="Unassembled WGS sequence"/>
</dbReference>
<dbReference type="PRINTS" id="PR00150">
    <property type="entry name" value="PEPCARBXLASE"/>
</dbReference>
<dbReference type="Pfam" id="PF00311">
    <property type="entry name" value="PEPcase"/>
    <property type="match status" value="1"/>
</dbReference>
<dbReference type="PANTHER" id="PTHR30523:SF6">
    <property type="entry name" value="PHOSPHOENOLPYRUVATE CARBOXYLASE"/>
    <property type="match status" value="1"/>
</dbReference>
<name>A0A1G7UU31_9FLAO</name>
<keyword evidence="3" id="KW-0670">Pyruvate</keyword>
<organism evidence="3 4">
    <name type="scientific">Psychroflexus sediminis</name>
    <dbReference type="NCBI Taxonomy" id="470826"/>
    <lineage>
        <taxon>Bacteria</taxon>
        <taxon>Pseudomonadati</taxon>
        <taxon>Bacteroidota</taxon>
        <taxon>Flavobacteriia</taxon>
        <taxon>Flavobacteriales</taxon>
        <taxon>Flavobacteriaceae</taxon>
        <taxon>Psychroflexus</taxon>
    </lineage>
</organism>
<evidence type="ECO:0000313" key="3">
    <source>
        <dbReference type="EMBL" id="SDG50781.1"/>
    </source>
</evidence>
<evidence type="ECO:0000256" key="1">
    <source>
        <dbReference type="ARBA" id="ARBA00003670"/>
    </source>
</evidence>
<comment type="function">
    <text evidence="1">Forms oxaloacetate, a four-carbon dicarboxylic acid source for the tricarboxylic acid cycle.</text>
</comment>
<evidence type="ECO:0000256" key="2">
    <source>
        <dbReference type="ARBA" id="ARBA00022419"/>
    </source>
</evidence>
<evidence type="ECO:0000313" key="4">
    <source>
        <dbReference type="Proteomes" id="UP000199296"/>
    </source>
</evidence>
<reference evidence="3 4" key="1">
    <citation type="submission" date="2016-10" db="EMBL/GenBank/DDBJ databases">
        <authorList>
            <person name="de Groot N.N."/>
        </authorList>
    </citation>
    <scope>NUCLEOTIDE SEQUENCE [LARGE SCALE GENOMIC DNA]</scope>
    <source>
        <strain evidence="3 4">DSM 19803</strain>
    </source>
</reference>
<dbReference type="InterPro" id="IPR015813">
    <property type="entry name" value="Pyrv/PenolPyrv_kinase-like_dom"/>
</dbReference>
<dbReference type="GO" id="GO:0015977">
    <property type="term" value="P:carbon fixation"/>
    <property type="evidence" value="ECO:0007669"/>
    <property type="project" value="InterPro"/>
</dbReference>
<keyword evidence="4" id="KW-1185">Reference proteome</keyword>
<dbReference type="GO" id="GO:0008964">
    <property type="term" value="F:phosphoenolpyruvate carboxylase activity"/>
    <property type="evidence" value="ECO:0007669"/>
    <property type="project" value="InterPro"/>
</dbReference>
<accession>A0A1G7UU31</accession>
<dbReference type="RefSeq" id="WP_093365403.1">
    <property type="nucleotide sequence ID" value="NZ_FNCW01000002.1"/>
</dbReference>
<gene>
    <name evidence="3" type="ORF">SAMN04488027_102276</name>
</gene>